<keyword evidence="3 9" id="KW-0547">Nucleotide-binding</keyword>
<dbReference type="PANTHER" id="PTHR45900">
    <property type="entry name" value="RECA"/>
    <property type="match status" value="1"/>
</dbReference>
<dbReference type="FunFam" id="3.40.50.300:FF:000087">
    <property type="entry name" value="Recombinase RecA"/>
    <property type="match status" value="1"/>
</dbReference>
<comment type="function">
    <text evidence="9">Can catalyze the hydrolysis of ATP in the presence of single-stranded DNA, the ATP-dependent uptake of single-stranded DNA by duplex DNA, and the ATP-dependent hybridization of homologous single-stranded DNAs. It interacts with LexA causing its activation and leading to its autocatalytic cleavage.</text>
</comment>
<name>A0A9W6W444_9ACTN</name>
<evidence type="ECO:0000256" key="12">
    <source>
        <dbReference type="SAM" id="MobiDB-lite"/>
    </source>
</evidence>
<gene>
    <name evidence="9 16" type="primary">recA</name>
    <name evidence="15" type="ORF">Airi01_007000</name>
    <name evidence="16" type="ORF">Airi02_080280</name>
</gene>
<reference evidence="15" key="1">
    <citation type="submission" date="2023-03" db="EMBL/GenBank/DDBJ databases">
        <title>Actinoallomurus iriomotensis NBRC 103681.</title>
        <authorList>
            <person name="Ichikawa N."/>
            <person name="Sato H."/>
            <person name="Tonouchi N."/>
        </authorList>
    </citation>
    <scope>NUCLEOTIDE SEQUENCE</scope>
    <source>
        <strain evidence="15">NBRC 103681</strain>
    </source>
</reference>
<dbReference type="InterPro" id="IPR023400">
    <property type="entry name" value="RecA_C_sf"/>
</dbReference>
<dbReference type="GO" id="GO:0005524">
    <property type="term" value="F:ATP binding"/>
    <property type="evidence" value="ECO:0007669"/>
    <property type="project" value="UniProtKB-UniRule"/>
</dbReference>
<dbReference type="InterPro" id="IPR027417">
    <property type="entry name" value="P-loop_NTPase"/>
</dbReference>
<feature type="domain" description="RecA family profile 2" evidence="14">
    <location>
        <begin position="200"/>
        <end position="273"/>
    </location>
</feature>
<dbReference type="HAMAP" id="MF_00268">
    <property type="entry name" value="RecA"/>
    <property type="match status" value="1"/>
</dbReference>
<evidence type="ECO:0000256" key="5">
    <source>
        <dbReference type="ARBA" id="ARBA00023125"/>
    </source>
</evidence>
<dbReference type="PROSITE" id="PS00321">
    <property type="entry name" value="RECA_1"/>
    <property type="match status" value="1"/>
</dbReference>
<dbReference type="InterPro" id="IPR049428">
    <property type="entry name" value="RecA-like_N"/>
</dbReference>
<dbReference type="GO" id="GO:0003697">
    <property type="term" value="F:single-stranded DNA binding"/>
    <property type="evidence" value="ECO:0007669"/>
    <property type="project" value="UniProtKB-UniRule"/>
</dbReference>
<dbReference type="PROSITE" id="PS50163">
    <property type="entry name" value="RECA_3"/>
    <property type="match status" value="1"/>
</dbReference>
<dbReference type="GO" id="GO:0005829">
    <property type="term" value="C:cytosol"/>
    <property type="evidence" value="ECO:0007669"/>
    <property type="project" value="TreeGrafter"/>
</dbReference>
<keyword evidence="9" id="KW-0963">Cytoplasm</keyword>
<dbReference type="EMBL" id="BSTJ01000001">
    <property type="protein sequence ID" value="GLY72433.1"/>
    <property type="molecule type" value="Genomic_DNA"/>
</dbReference>
<keyword evidence="5 9" id="KW-0238">DNA-binding</keyword>
<feature type="region of interest" description="Disordered" evidence="12">
    <location>
        <begin position="327"/>
        <end position="375"/>
    </location>
</feature>
<evidence type="ECO:0000259" key="14">
    <source>
        <dbReference type="PROSITE" id="PS50163"/>
    </source>
</evidence>
<comment type="similarity">
    <text evidence="1 9 11">Belongs to the RecA family.</text>
</comment>
<keyword evidence="9 10" id="KW-0234">DNA repair</keyword>
<keyword evidence="7 9" id="KW-0742">SOS response</keyword>
<dbReference type="GO" id="GO:0003684">
    <property type="term" value="F:damaged DNA binding"/>
    <property type="evidence" value="ECO:0007669"/>
    <property type="project" value="UniProtKB-UniRule"/>
</dbReference>
<evidence type="ECO:0000313" key="16">
    <source>
        <dbReference type="EMBL" id="GLY90099.1"/>
    </source>
</evidence>
<dbReference type="GO" id="GO:0006310">
    <property type="term" value="P:DNA recombination"/>
    <property type="evidence" value="ECO:0007669"/>
    <property type="project" value="UniProtKB-UniRule"/>
</dbReference>
<dbReference type="InterPro" id="IPR013765">
    <property type="entry name" value="DNA_recomb/repair_RecA"/>
</dbReference>
<dbReference type="Proteomes" id="UP001165135">
    <property type="component" value="Unassembled WGS sequence"/>
</dbReference>
<evidence type="ECO:0000256" key="1">
    <source>
        <dbReference type="ARBA" id="ARBA00009391"/>
    </source>
</evidence>
<keyword evidence="4 9" id="KW-0067">ATP-binding</keyword>
<keyword evidence="17" id="KW-1185">Reference proteome</keyword>
<dbReference type="EMBL" id="BSTK01000015">
    <property type="protein sequence ID" value="GLY90099.1"/>
    <property type="molecule type" value="Genomic_DNA"/>
</dbReference>
<evidence type="ECO:0000313" key="17">
    <source>
        <dbReference type="Proteomes" id="UP001165074"/>
    </source>
</evidence>
<protein>
    <recommendedName>
        <fullName evidence="2 9">Protein RecA</fullName>
    </recommendedName>
    <alternativeName>
        <fullName evidence="8 9">Recombinase A</fullName>
    </alternativeName>
</protein>
<dbReference type="SUPFAM" id="SSF54752">
    <property type="entry name" value="RecA protein, C-terminal domain"/>
    <property type="match status" value="1"/>
</dbReference>
<evidence type="ECO:0000313" key="15">
    <source>
        <dbReference type="EMBL" id="GLY72433.1"/>
    </source>
</evidence>
<dbReference type="Pfam" id="PF21096">
    <property type="entry name" value="RecA_C"/>
    <property type="match status" value="1"/>
</dbReference>
<dbReference type="PROSITE" id="PS50162">
    <property type="entry name" value="RECA_2"/>
    <property type="match status" value="1"/>
</dbReference>
<dbReference type="AlphaFoldDB" id="A0A9W6W444"/>
<proteinExistence type="inferred from homology"/>
<dbReference type="Pfam" id="PF00154">
    <property type="entry name" value="RecA_N"/>
    <property type="match status" value="1"/>
</dbReference>
<dbReference type="PANTHER" id="PTHR45900:SF1">
    <property type="entry name" value="MITOCHONDRIAL DNA REPAIR PROTEIN RECA HOMOLOG-RELATED"/>
    <property type="match status" value="1"/>
</dbReference>
<organism evidence="16 17">
    <name type="scientific">Actinoallomurus iriomotensis</name>
    <dbReference type="NCBI Taxonomy" id="478107"/>
    <lineage>
        <taxon>Bacteria</taxon>
        <taxon>Bacillati</taxon>
        <taxon>Actinomycetota</taxon>
        <taxon>Actinomycetes</taxon>
        <taxon>Streptosporangiales</taxon>
        <taxon>Thermomonosporaceae</taxon>
        <taxon>Actinoallomurus</taxon>
    </lineage>
</organism>
<evidence type="ECO:0000259" key="13">
    <source>
        <dbReference type="PROSITE" id="PS50162"/>
    </source>
</evidence>
<evidence type="ECO:0000256" key="3">
    <source>
        <dbReference type="ARBA" id="ARBA00022741"/>
    </source>
</evidence>
<dbReference type="InterPro" id="IPR020587">
    <property type="entry name" value="RecA_monomer-monomer_interface"/>
</dbReference>
<dbReference type="InterPro" id="IPR020588">
    <property type="entry name" value="RecA_ATP-bd"/>
</dbReference>
<evidence type="ECO:0000256" key="2">
    <source>
        <dbReference type="ARBA" id="ARBA00015553"/>
    </source>
</evidence>
<dbReference type="InterPro" id="IPR049261">
    <property type="entry name" value="RecA-like_C"/>
</dbReference>
<reference evidence="16" key="2">
    <citation type="submission" date="2023-03" db="EMBL/GenBank/DDBJ databases">
        <title>Actinoallomurus iriomotensis NBRC 103684.</title>
        <authorList>
            <person name="Ichikawa N."/>
            <person name="Sato H."/>
            <person name="Tonouchi N."/>
        </authorList>
    </citation>
    <scope>NUCLEOTIDE SEQUENCE</scope>
    <source>
        <strain evidence="16">NBRC 103684</strain>
    </source>
</reference>
<dbReference type="InterPro" id="IPR020584">
    <property type="entry name" value="DNA_recomb/repair_RecA_CS"/>
</dbReference>
<dbReference type="InterPro" id="IPR003593">
    <property type="entry name" value="AAA+_ATPase"/>
</dbReference>
<comment type="subcellular location">
    <subcellularLocation>
        <location evidence="9">Cytoplasm</location>
    </subcellularLocation>
</comment>
<feature type="domain" description="RecA family profile 1" evidence="13">
    <location>
        <begin position="36"/>
        <end position="195"/>
    </location>
</feature>
<evidence type="ECO:0000256" key="11">
    <source>
        <dbReference type="RuleBase" id="RU004527"/>
    </source>
</evidence>
<dbReference type="CDD" id="cd00983">
    <property type="entry name" value="RecA"/>
    <property type="match status" value="1"/>
</dbReference>
<evidence type="ECO:0000256" key="9">
    <source>
        <dbReference type="HAMAP-Rule" id="MF_00268"/>
    </source>
</evidence>
<keyword evidence="9 11" id="KW-0227">DNA damage</keyword>
<dbReference type="GO" id="GO:0140664">
    <property type="term" value="F:ATP-dependent DNA damage sensor activity"/>
    <property type="evidence" value="ECO:0007669"/>
    <property type="project" value="InterPro"/>
</dbReference>
<dbReference type="Gene3D" id="3.40.50.300">
    <property type="entry name" value="P-loop containing nucleotide triphosphate hydrolases"/>
    <property type="match status" value="1"/>
</dbReference>
<dbReference type="Proteomes" id="UP001165074">
    <property type="component" value="Unassembled WGS sequence"/>
</dbReference>
<keyword evidence="6 9" id="KW-0233">DNA recombination</keyword>
<evidence type="ECO:0000256" key="8">
    <source>
        <dbReference type="ARBA" id="ARBA00033319"/>
    </source>
</evidence>
<evidence type="ECO:0000256" key="7">
    <source>
        <dbReference type="ARBA" id="ARBA00023236"/>
    </source>
</evidence>
<accession>A0A9W6W444</accession>
<dbReference type="GO" id="GO:0006281">
    <property type="term" value="P:DNA repair"/>
    <property type="evidence" value="ECO:0007669"/>
    <property type="project" value="UniProtKB-UniRule"/>
</dbReference>
<dbReference type="PRINTS" id="PR00142">
    <property type="entry name" value="RECA"/>
</dbReference>
<dbReference type="RefSeq" id="WP_285580742.1">
    <property type="nucleotide sequence ID" value="NZ_BSTJ01000001.1"/>
</dbReference>
<evidence type="ECO:0000256" key="4">
    <source>
        <dbReference type="ARBA" id="ARBA00022840"/>
    </source>
</evidence>
<sequence length="375" mass="39641">MAANDREKALEAALAQIERQFGKGSVMRLGQEGRPPVEVIPTGSIALDVALGIGGLPRGRVVEIYGPESSGKTTLALHAVASAQKNGGIAAFVDAEHALDPEYAKKIGVDIDALLVSQPDTGEQALEITDMLIRSGAIDVVVIDSVAALVPRAEIEGEMGDSHVGLQARLMSQALRKLTGAINQTKTTAIFLNQLREKVGVMFGSPETTTGGKALKFYASVRLDIRRIETMKDGTDAVGNRTRVKVVKNKMAPPFKVADFDILYGVGISREGGLIDMGVEHGFVRKSGAWYTYESDQLGQGKENARNFLRENPDLANELEKKIKEKLGVGPKLDADPSEPLAEAPAMAGAAAAAPAGKPAPAKRGSKSTPKPGDV</sequence>
<dbReference type="SUPFAM" id="SSF52540">
    <property type="entry name" value="P-loop containing nucleoside triphosphate hydrolases"/>
    <property type="match status" value="1"/>
</dbReference>
<dbReference type="SMART" id="SM00382">
    <property type="entry name" value="AAA"/>
    <property type="match status" value="1"/>
</dbReference>
<evidence type="ECO:0000256" key="10">
    <source>
        <dbReference type="RuleBase" id="RU000526"/>
    </source>
</evidence>
<comment type="caution">
    <text evidence="16">The sequence shown here is derived from an EMBL/GenBank/DDBJ whole genome shotgun (WGS) entry which is preliminary data.</text>
</comment>
<evidence type="ECO:0000256" key="6">
    <source>
        <dbReference type="ARBA" id="ARBA00023172"/>
    </source>
</evidence>
<dbReference type="GO" id="GO:0009432">
    <property type="term" value="P:SOS response"/>
    <property type="evidence" value="ECO:0007669"/>
    <property type="project" value="UniProtKB-UniRule"/>
</dbReference>
<dbReference type="NCBIfam" id="TIGR02012">
    <property type="entry name" value="tigrfam_recA"/>
    <property type="match status" value="1"/>
</dbReference>
<feature type="binding site" evidence="9">
    <location>
        <begin position="66"/>
        <end position="73"/>
    </location>
    <ligand>
        <name>ATP</name>
        <dbReference type="ChEBI" id="CHEBI:30616"/>
    </ligand>
</feature>
<feature type="compositionally biased region" description="Low complexity" evidence="12">
    <location>
        <begin position="339"/>
        <end position="363"/>
    </location>
</feature>